<comment type="cofactor">
    <cofactor evidence="5">
        <name>Mg(2+)</name>
        <dbReference type="ChEBI" id="CHEBI:18420"/>
    </cofactor>
</comment>
<dbReference type="InterPro" id="IPR024185">
    <property type="entry name" value="FTHF_cligase-like_sf"/>
</dbReference>
<comment type="caution">
    <text evidence="6">The sequence shown here is derived from an EMBL/GenBank/DDBJ whole genome shotgun (WGS) entry which is preliminary data.</text>
</comment>
<evidence type="ECO:0000256" key="2">
    <source>
        <dbReference type="ARBA" id="ARBA00022741"/>
    </source>
</evidence>
<evidence type="ECO:0000313" key="6">
    <source>
        <dbReference type="EMBL" id="OQK17762.1"/>
    </source>
</evidence>
<dbReference type="GO" id="GO:0009396">
    <property type="term" value="P:folic acid-containing compound biosynthetic process"/>
    <property type="evidence" value="ECO:0007669"/>
    <property type="project" value="TreeGrafter"/>
</dbReference>
<sequence>MCERPAKTVQRRLAYVARNAQQDKERLSRVISDKVLALNEYQQAKTVLWYLHCRSEVHTYNTVLTELLNRDKQIVIPYCTKDTQGNNQLGLWHLEDISELSAGTWGILEPPKERWGEPGKEIAIEQIDVAIVPGVAFDAQGGRLGNGAGYYDRLFACLAAKSKLIGICFDSQIFEQILMQEYDVYMHTVITETHIYKCGDR</sequence>
<comment type="similarity">
    <text evidence="1 5">Belongs to the 5-formyltetrahydrofolate cyclo-ligase family.</text>
</comment>
<feature type="binding site" evidence="4">
    <location>
        <begin position="143"/>
        <end position="151"/>
    </location>
    <ligand>
        <name>ATP</name>
        <dbReference type="ChEBI" id="CHEBI:30616"/>
    </ligand>
</feature>
<dbReference type="SUPFAM" id="SSF100950">
    <property type="entry name" value="NagB/RpiA/CoA transferase-like"/>
    <property type="match status" value="1"/>
</dbReference>
<dbReference type="STRING" id="1420851.AU255_07835"/>
<protein>
    <recommendedName>
        <fullName evidence="5">5-formyltetrahydrofolate cyclo-ligase</fullName>
        <ecNumber evidence="5">6.3.3.2</ecNumber>
    </recommendedName>
</protein>
<dbReference type="Pfam" id="PF01812">
    <property type="entry name" value="5-FTHF_cyc-lig"/>
    <property type="match status" value="1"/>
</dbReference>
<reference evidence="6 7" key="1">
    <citation type="submission" date="2015-12" db="EMBL/GenBank/DDBJ databases">
        <authorList>
            <person name="Shamseldin A."/>
            <person name="Moawad H."/>
            <person name="Abd El-Rahim W.M."/>
            <person name="Sadowsky M.J."/>
        </authorList>
    </citation>
    <scope>NUCLEOTIDE SEQUENCE [LARGE SCALE GENOMIC DNA]</scope>
    <source>
        <strain evidence="6 7">WF1</strain>
    </source>
</reference>
<dbReference type="Proteomes" id="UP000191980">
    <property type="component" value="Unassembled WGS sequence"/>
</dbReference>
<organism evidence="6 7">
    <name type="scientific">Methyloprofundus sedimenti</name>
    <dbReference type="NCBI Taxonomy" id="1420851"/>
    <lineage>
        <taxon>Bacteria</taxon>
        <taxon>Pseudomonadati</taxon>
        <taxon>Pseudomonadota</taxon>
        <taxon>Gammaproteobacteria</taxon>
        <taxon>Methylococcales</taxon>
        <taxon>Methylococcaceae</taxon>
        <taxon>Methyloprofundus</taxon>
    </lineage>
</organism>
<dbReference type="GO" id="GO:0046872">
    <property type="term" value="F:metal ion binding"/>
    <property type="evidence" value="ECO:0007669"/>
    <property type="project" value="UniProtKB-KW"/>
</dbReference>
<evidence type="ECO:0000256" key="4">
    <source>
        <dbReference type="PIRSR" id="PIRSR006806-1"/>
    </source>
</evidence>
<dbReference type="EC" id="6.3.3.2" evidence="5"/>
<dbReference type="NCBIfam" id="TIGR02727">
    <property type="entry name" value="MTHFS_bact"/>
    <property type="match status" value="1"/>
</dbReference>
<keyword evidence="5" id="KW-0479">Metal-binding</keyword>
<feature type="binding site" evidence="4">
    <location>
        <position position="56"/>
    </location>
    <ligand>
        <name>substrate</name>
    </ligand>
</feature>
<proteinExistence type="inferred from homology"/>
<dbReference type="Gene3D" id="3.40.50.10420">
    <property type="entry name" value="NagB/RpiA/CoA transferase-like"/>
    <property type="match status" value="1"/>
</dbReference>
<dbReference type="InterPro" id="IPR002698">
    <property type="entry name" value="FTHF_cligase"/>
</dbReference>
<evidence type="ECO:0000256" key="5">
    <source>
        <dbReference type="RuleBase" id="RU361279"/>
    </source>
</evidence>
<dbReference type="AlphaFoldDB" id="A0A1V8M8B2"/>
<accession>A0A1V8M8B2</accession>
<keyword evidence="7" id="KW-1185">Reference proteome</keyword>
<dbReference type="PANTHER" id="PTHR23407">
    <property type="entry name" value="ATPASE INHIBITOR/5-FORMYLTETRAHYDROFOLATE CYCLO-LIGASE"/>
    <property type="match status" value="1"/>
</dbReference>
<keyword evidence="3 4" id="KW-0067">ATP-binding</keyword>
<feature type="binding site" evidence="4">
    <location>
        <position position="51"/>
    </location>
    <ligand>
        <name>substrate</name>
    </ligand>
</feature>
<dbReference type="EMBL" id="LPUF01000001">
    <property type="protein sequence ID" value="OQK17762.1"/>
    <property type="molecule type" value="Genomic_DNA"/>
</dbReference>
<name>A0A1V8M8B2_9GAMM</name>
<evidence type="ECO:0000313" key="7">
    <source>
        <dbReference type="Proteomes" id="UP000191980"/>
    </source>
</evidence>
<keyword evidence="6" id="KW-0436">Ligase</keyword>
<dbReference type="PIRSF" id="PIRSF006806">
    <property type="entry name" value="FTHF_cligase"/>
    <property type="match status" value="1"/>
</dbReference>
<dbReference type="GO" id="GO:0035999">
    <property type="term" value="P:tetrahydrofolate interconversion"/>
    <property type="evidence" value="ECO:0007669"/>
    <property type="project" value="TreeGrafter"/>
</dbReference>
<evidence type="ECO:0000256" key="1">
    <source>
        <dbReference type="ARBA" id="ARBA00010638"/>
    </source>
</evidence>
<comment type="catalytic activity">
    <reaction evidence="5">
        <text>(6S)-5-formyl-5,6,7,8-tetrahydrofolate + ATP = (6R)-5,10-methenyltetrahydrofolate + ADP + phosphate</text>
        <dbReference type="Rhea" id="RHEA:10488"/>
        <dbReference type="ChEBI" id="CHEBI:30616"/>
        <dbReference type="ChEBI" id="CHEBI:43474"/>
        <dbReference type="ChEBI" id="CHEBI:57455"/>
        <dbReference type="ChEBI" id="CHEBI:57457"/>
        <dbReference type="ChEBI" id="CHEBI:456216"/>
        <dbReference type="EC" id="6.3.3.2"/>
    </reaction>
</comment>
<gene>
    <name evidence="6" type="ORF">AU255_07835</name>
</gene>
<dbReference type="GO" id="GO:0005524">
    <property type="term" value="F:ATP binding"/>
    <property type="evidence" value="ECO:0007669"/>
    <property type="project" value="UniProtKB-KW"/>
</dbReference>
<dbReference type="RefSeq" id="WP_080522372.1">
    <property type="nucleotide sequence ID" value="NZ_LPUF01000001.1"/>
</dbReference>
<keyword evidence="5" id="KW-0460">Magnesium</keyword>
<keyword evidence="2 4" id="KW-0547">Nucleotide-binding</keyword>
<evidence type="ECO:0000256" key="3">
    <source>
        <dbReference type="ARBA" id="ARBA00022840"/>
    </source>
</evidence>
<dbReference type="InterPro" id="IPR037171">
    <property type="entry name" value="NagB/RpiA_transferase-like"/>
</dbReference>
<dbReference type="PANTHER" id="PTHR23407:SF1">
    <property type="entry name" value="5-FORMYLTETRAHYDROFOLATE CYCLO-LIGASE"/>
    <property type="match status" value="1"/>
</dbReference>
<dbReference type="GO" id="GO:0030272">
    <property type="term" value="F:5-formyltetrahydrofolate cyclo-ligase activity"/>
    <property type="evidence" value="ECO:0007669"/>
    <property type="project" value="UniProtKB-EC"/>
</dbReference>
<dbReference type="OrthoDB" id="9801938at2"/>